<reference evidence="2" key="1">
    <citation type="submission" date="2022-11" db="UniProtKB">
        <authorList>
            <consortium name="WormBaseParasite"/>
        </authorList>
    </citation>
    <scope>IDENTIFICATION</scope>
</reference>
<dbReference type="AlphaFoldDB" id="A0A915ES71"/>
<dbReference type="Proteomes" id="UP000887574">
    <property type="component" value="Unplaced"/>
</dbReference>
<sequence length="67" mass="7845">MNGEQVPAGGWYGWMASWFGKESTLVTWSSHCGDHGQHDHLDHHRNDHFYNEVLRITIRTMKTGSFW</sequence>
<protein>
    <submittedName>
        <fullName evidence="2">Uncharacterized protein</fullName>
    </submittedName>
</protein>
<organism evidence="1 2">
    <name type="scientific">Ditylenchus dipsaci</name>
    <dbReference type="NCBI Taxonomy" id="166011"/>
    <lineage>
        <taxon>Eukaryota</taxon>
        <taxon>Metazoa</taxon>
        <taxon>Ecdysozoa</taxon>
        <taxon>Nematoda</taxon>
        <taxon>Chromadorea</taxon>
        <taxon>Rhabditida</taxon>
        <taxon>Tylenchina</taxon>
        <taxon>Tylenchomorpha</taxon>
        <taxon>Sphaerularioidea</taxon>
        <taxon>Anguinidae</taxon>
        <taxon>Anguininae</taxon>
        <taxon>Ditylenchus</taxon>
    </lineage>
</organism>
<evidence type="ECO:0000313" key="1">
    <source>
        <dbReference type="Proteomes" id="UP000887574"/>
    </source>
</evidence>
<evidence type="ECO:0000313" key="2">
    <source>
        <dbReference type="WBParaSite" id="jg8932"/>
    </source>
</evidence>
<proteinExistence type="predicted"/>
<keyword evidence="1" id="KW-1185">Reference proteome</keyword>
<accession>A0A915ES71</accession>
<name>A0A915ES71_9BILA</name>
<dbReference type="WBParaSite" id="jg8932">
    <property type="protein sequence ID" value="jg8932"/>
    <property type="gene ID" value="jg8932"/>
</dbReference>